<name>A0A653IH19_9BACL</name>
<proteinExistence type="predicted"/>
<dbReference type="CDD" id="cd05399">
    <property type="entry name" value="NT_Rel-Spo_like"/>
    <property type="match status" value="1"/>
</dbReference>
<dbReference type="PANTHER" id="PTHR41773:SF1">
    <property type="entry name" value="RELA_SPOT DOMAIN-CONTAINING PROTEIN"/>
    <property type="match status" value="1"/>
</dbReference>
<dbReference type="GO" id="GO:0015970">
    <property type="term" value="P:guanosine tetraphosphate biosynthetic process"/>
    <property type="evidence" value="ECO:0007669"/>
    <property type="project" value="UniProtKB-UniPathway"/>
</dbReference>
<dbReference type="AlphaFoldDB" id="A0A653IH19"/>
<reference evidence="3 4" key="1">
    <citation type="submission" date="2019-10" db="EMBL/GenBank/DDBJ databases">
        <authorList>
            <person name="Karimi E."/>
        </authorList>
    </citation>
    <scope>NUCLEOTIDE SEQUENCE [LARGE SCALE GENOMIC DNA]</scope>
    <source>
        <strain evidence="3">Exiguobacterium sp. 9Y</strain>
    </source>
</reference>
<keyword evidence="4" id="KW-1185">Reference proteome</keyword>
<gene>
    <name evidence="3" type="ORF">EXIGUO9Y_50026</name>
</gene>
<dbReference type="UniPathway" id="UPA00908">
    <property type="reaction ID" value="UER00884"/>
</dbReference>
<dbReference type="InterPro" id="IPR043519">
    <property type="entry name" value="NT_sf"/>
</dbReference>
<dbReference type="SMART" id="SM00954">
    <property type="entry name" value="RelA_SpoT"/>
    <property type="match status" value="1"/>
</dbReference>
<evidence type="ECO:0000259" key="2">
    <source>
        <dbReference type="SMART" id="SM00954"/>
    </source>
</evidence>
<dbReference type="Pfam" id="PF04607">
    <property type="entry name" value="RelA_SpoT"/>
    <property type="match status" value="1"/>
</dbReference>
<dbReference type="SUPFAM" id="SSF81301">
    <property type="entry name" value="Nucleotidyltransferase"/>
    <property type="match status" value="1"/>
</dbReference>
<comment type="pathway">
    <text evidence="1">Purine metabolism; ppGpp biosynthesis; ppGpp from GTP: step 1/2.</text>
</comment>
<accession>A0A653IH19</accession>
<dbReference type="PANTHER" id="PTHR41773">
    <property type="entry name" value="GTP PYROPHOSPHATASE-RELATED"/>
    <property type="match status" value="1"/>
</dbReference>
<evidence type="ECO:0000313" key="3">
    <source>
        <dbReference type="EMBL" id="VWX38575.1"/>
    </source>
</evidence>
<dbReference type="Gene3D" id="3.30.460.10">
    <property type="entry name" value="Beta Polymerase, domain 2"/>
    <property type="match status" value="1"/>
</dbReference>
<feature type="domain" description="RelA/SpoT" evidence="2">
    <location>
        <begin position="47"/>
        <end position="174"/>
    </location>
</feature>
<dbReference type="Proteomes" id="UP000439752">
    <property type="component" value="Unassembled WGS sequence"/>
</dbReference>
<dbReference type="Gene3D" id="1.10.287.860">
    <property type="entry name" value="Nucleotidyltransferase"/>
    <property type="match status" value="1"/>
</dbReference>
<protein>
    <submittedName>
        <fullName evidence="3">(P)ppGpp synthetase</fullName>
    </submittedName>
</protein>
<dbReference type="InterPro" id="IPR007685">
    <property type="entry name" value="RelA_SpoT"/>
</dbReference>
<evidence type="ECO:0000256" key="1">
    <source>
        <dbReference type="ARBA" id="ARBA00004976"/>
    </source>
</evidence>
<organism evidence="3 4">
    <name type="scientific">Exiguobacterium oxidotolerans</name>
    <dbReference type="NCBI Taxonomy" id="223958"/>
    <lineage>
        <taxon>Bacteria</taxon>
        <taxon>Bacillati</taxon>
        <taxon>Bacillota</taxon>
        <taxon>Bacilli</taxon>
        <taxon>Bacillales</taxon>
        <taxon>Bacillales Family XII. Incertae Sedis</taxon>
        <taxon>Exiguobacterium</taxon>
    </lineage>
</organism>
<dbReference type="EMBL" id="CABWKQ010000045">
    <property type="protein sequence ID" value="VWX38575.1"/>
    <property type="molecule type" value="Genomic_DNA"/>
</dbReference>
<evidence type="ECO:0000313" key="4">
    <source>
        <dbReference type="Proteomes" id="UP000439752"/>
    </source>
</evidence>
<sequence length="359" mass="41600">MHAQDLNTMMLEYVNDKEDYDAFADKLKILLSELLDAAGIKYHSIVSRTKDSESLYQKVLRQPNKYRSLKDVHDLTGIRIVTYFHDDVREAARIIENEFSIDRDQSVDKSTLLDTTEFGYLSVHFVAALSEQRLALSEYGRFKSHTAEIQIRSILQHAWAEIEHDLGYKNPNSVPAEVRRSFSRVAGLLEIADQEFVNIKKQLKQFEDETVQQILSDPYKVRITSDNLNYFIDHSPVISELDKRLVTSQMMLDSDQQLINELIRMFHYVDIRNYGELIDAVSSHSTLALKCAQVMPNPFLPRQGIGIAYICMAVTIAGNDTHRIDYFFRRFYPELRNVTEIITKVQPSHDEMIQEKNID</sequence>